<keyword evidence="1" id="KW-0472">Membrane</keyword>
<keyword evidence="1" id="KW-1133">Transmembrane helix</keyword>
<dbReference type="InterPro" id="IPR008620">
    <property type="entry name" value="FixH"/>
</dbReference>
<dbReference type="RefSeq" id="WP_125025395.1">
    <property type="nucleotide sequence ID" value="NZ_CP034159.1"/>
</dbReference>
<protein>
    <submittedName>
        <fullName evidence="2">Nitrogen fixation protein FixH</fullName>
    </submittedName>
</protein>
<dbReference type="Pfam" id="PF05751">
    <property type="entry name" value="FixH"/>
    <property type="match status" value="1"/>
</dbReference>
<proteinExistence type="predicted"/>
<sequence length="151" mass="17346">MFKKFTWGHGVAVALGSFILFILFMVLVFPNGQQGSELVSDNYYEDELVYQEVIDGKNNADQLPQKPQYNQSPTGIKIDFPSTIVADENKVHFDLFRTDDANLDVKKDLTLDGTKSFTIPKQVISKGSYTLKVKWKQNKKPYQIDYDVLWK</sequence>
<evidence type="ECO:0000313" key="2">
    <source>
        <dbReference type="EMBL" id="AZI33755.1"/>
    </source>
</evidence>
<dbReference type="Proteomes" id="UP000270185">
    <property type="component" value="Chromosome"/>
</dbReference>
<dbReference type="AlphaFoldDB" id="A0A3G8XJS1"/>
<organism evidence="2 3">
    <name type="scientific">Kaistella carnis</name>
    <dbReference type="NCBI Taxonomy" id="1241979"/>
    <lineage>
        <taxon>Bacteria</taxon>
        <taxon>Pseudomonadati</taxon>
        <taxon>Bacteroidota</taxon>
        <taxon>Flavobacteriia</taxon>
        <taxon>Flavobacteriales</taxon>
        <taxon>Weeksellaceae</taxon>
        <taxon>Chryseobacterium group</taxon>
        <taxon>Kaistella</taxon>
    </lineage>
</organism>
<feature type="transmembrane region" description="Helical" evidence="1">
    <location>
        <begin position="6"/>
        <end position="29"/>
    </location>
</feature>
<keyword evidence="1" id="KW-0812">Transmembrane</keyword>
<keyword evidence="3" id="KW-1185">Reference proteome</keyword>
<gene>
    <name evidence="2" type="ORF">EIB73_11405</name>
</gene>
<evidence type="ECO:0000313" key="3">
    <source>
        <dbReference type="Proteomes" id="UP000270185"/>
    </source>
</evidence>
<dbReference type="EMBL" id="CP034159">
    <property type="protein sequence ID" value="AZI33755.1"/>
    <property type="molecule type" value="Genomic_DNA"/>
</dbReference>
<evidence type="ECO:0000256" key="1">
    <source>
        <dbReference type="SAM" id="Phobius"/>
    </source>
</evidence>
<dbReference type="OrthoDB" id="1493774at2"/>
<name>A0A3G8XJS1_9FLAO</name>
<reference evidence="3" key="1">
    <citation type="submission" date="2018-11" db="EMBL/GenBank/DDBJ databases">
        <title>Proposal to divide the Flavobacteriaceae and reorganize its genera based on Amino Acid Identity values calculated from whole genome sequences.</title>
        <authorList>
            <person name="Nicholson A.C."/>
            <person name="Gulvik C.A."/>
            <person name="Whitney A.M."/>
            <person name="Humrighouse B.W."/>
            <person name="Bell M."/>
            <person name="Holmes B."/>
            <person name="Steigerwalt A.G."/>
            <person name="Villarma A."/>
            <person name="Sheth M."/>
            <person name="Batra D."/>
            <person name="Pryor J."/>
            <person name="Bernardet J.-F."/>
            <person name="Hugo C."/>
            <person name="Kampfer P."/>
            <person name="Newman J.D."/>
            <person name="McQuiston J.R."/>
        </authorList>
    </citation>
    <scope>NUCLEOTIDE SEQUENCE [LARGE SCALE GENOMIC DNA]</scope>
    <source>
        <strain evidence="3">G0081</strain>
    </source>
</reference>
<dbReference type="KEGG" id="ccas:EIB73_11405"/>
<accession>A0A3G8XJS1</accession>